<keyword evidence="1" id="KW-0472">Membrane</keyword>
<dbReference type="EMBL" id="ANOG01000747">
    <property type="protein sequence ID" value="EMI17787.1"/>
    <property type="molecule type" value="Genomic_DNA"/>
</dbReference>
<dbReference type="AlphaFoldDB" id="M5RQZ3"/>
<sequence>MALLARPRVIHSDATANSSLSVVDAFLLFPKGQELYFLLDRKKQMRPISSLSLFVGVCCSAIFISGTQAGPPNLMNMFRSGPNVEAEADAEYVLSEEDGPWMILASTCVGEGSKARAHRLAFEIRRDLKLPAFIYREKFDFTHGPNTPASSGRRVRYANEYQYEAYAVLVGEYDRVENESIDHDLQVLKTARLPIFEDRKEIEKETSTATPVTTVRAMTRKFLERKNDKSLGPMANAFVTRNPMLPAEYFDAPEIDSFVQQLNEDKDYNLLTCKGKYTVVVATFEGLGTIVDGHKEKEFVPSGKRLDKMASDAGKMVAELRKNGVEAYQFHDRTRSLVTIGSFPELGRSLPDGKFEYAPEIRRVMETYRAFNSQKARYVPERNGVAVHHAALIPFDVNPAPIAVPRTSKRSLYSAALGR</sequence>
<keyword evidence="1" id="KW-0812">Transmembrane</keyword>
<gene>
    <name evidence="2" type="ORF">RMSM_05288</name>
</gene>
<organism evidence="2 3">
    <name type="scientific">Rhodopirellula maiorica SM1</name>
    <dbReference type="NCBI Taxonomy" id="1265738"/>
    <lineage>
        <taxon>Bacteria</taxon>
        <taxon>Pseudomonadati</taxon>
        <taxon>Planctomycetota</taxon>
        <taxon>Planctomycetia</taxon>
        <taxon>Pirellulales</taxon>
        <taxon>Pirellulaceae</taxon>
        <taxon>Novipirellula</taxon>
    </lineage>
</organism>
<dbReference type="Proteomes" id="UP000011991">
    <property type="component" value="Unassembled WGS sequence"/>
</dbReference>
<accession>M5RQZ3</accession>
<name>M5RQZ3_9BACT</name>
<keyword evidence="1" id="KW-1133">Transmembrane helix</keyword>
<reference evidence="2 3" key="1">
    <citation type="journal article" date="2013" name="Mar. Genomics">
        <title>Expression of sulfatases in Rhodopirellula baltica and the diversity of sulfatases in the genus Rhodopirellula.</title>
        <authorList>
            <person name="Wegner C.E."/>
            <person name="Richter-Heitmann T."/>
            <person name="Klindworth A."/>
            <person name="Klockow C."/>
            <person name="Richter M."/>
            <person name="Achstetter T."/>
            <person name="Glockner F.O."/>
            <person name="Harder J."/>
        </authorList>
    </citation>
    <scope>NUCLEOTIDE SEQUENCE [LARGE SCALE GENOMIC DNA]</scope>
    <source>
        <strain evidence="2 3">SM1</strain>
    </source>
</reference>
<feature type="transmembrane region" description="Helical" evidence="1">
    <location>
        <begin position="51"/>
        <end position="70"/>
    </location>
</feature>
<protein>
    <submittedName>
        <fullName evidence="2">Uncharacterized protein</fullName>
    </submittedName>
</protein>
<dbReference type="PATRIC" id="fig|1265738.3.peg.5307"/>
<proteinExistence type="predicted"/>
<comment type="caution">
    <text evidence="2">The sequence shown here is derived from an EMBL/GenBank/DDBJ whole genome shotgun (WGS) entry which is preliminary data.</text>
</comment>
<evidence type="ECO:0000313" key="2">
    <source>
        <dbReference type="EMBL" id="EMI17787.1"/>
    </source>
</evidence>
<evidence type="ECO:0000313" key="3">
    <source>
        <dbReference type="Proteomes" id="UP000011991"/>
    </source>
</evidence>
<evidence type="ECO:0000256" key="1">
    <source>
        <dbReference type="SAM" id="Phobius"/>
    </source>
</evidence>
<keyword evidence="3" id="KW-1185">Reference proteome</keyword>